<dbReference type="Gene3D" id="2.30.30.90">
    <property type="match status" value="1"/>
</dbReference>
<dbReference type="InterPro" id="IPR001367">
    <property type="entry name" value="Fe_dep_repressor"/>
</dbReference>
<dbReference type="InterPro" id="IPR038157">
    <property type="entry name" value="FeoA_core_dom"/>
</dbReference>
<dbReference type="PANTHER" id="PTHR33238:SF7">
    <property type="entry name" value="IRON-DEPENDENT TRANSCRIPTIONAL REGULATOR"/>
    <property type="match status" value="1"/>
</dbReference>
<organism evidence="3">
    <name type="scientific">marine sediment metagenome</name>
    <dbReference type="NCBI Taxonomy" id="412755"/>
    <lineage>
        <taxon>unclassified sequences</taxon>
        <taxon>metagenomes</taxon>
        <taxon>ecological metagenomes</taxon>
    </lineage>
</organism>
<reference evidence="3" key="1">
    <citation type="journal article" date="2014" name="Front. Microbiol.">
        <title>High frequency of phylogenetically diverse reductive dehalogenase-homologous genes in deep subseafloor sedimentary metagenomes.</title>
        <authorList>
            <person name="Kawai M."/>
            <person name="Futagami T."/>
            <person name="Toyoda A."/>
            <person name="Takaki Y."/>
            <person name="Nishi S."/>
            <person name="Hori S."/>
            <person name="Arai W."/>
            <person name="Tsubouchi T."/>
            <person name="Morono Y."/>
            <person name="Uchiyama I."/>
            <person name="Ito T."/>
            <person name="Fujiyama A."/>
            <person name="Inagaki F."/>
            <person name="Takami H."/>
        </authorList>
    </citation>
    <scope>NUCLEOTIDE SEQUENCE</scope>
    <source>
        <strain evidence="3">Expedition CK06-06</strain>
    </source>
</reference>
<dbReference type="SMART" id="SM00899">
    <property type="entry name" value="FeoA"/>
    <property type="match status" value="1"/>
</dbReference>
<gene>
    <name evidence="3" type="ORF">S03H2_57896</name>
</gene>
<dbReference type="EMBL" id="BARU01037127">
    <property type="protein sequence ID" value="GAH84793.1"/>
    <property type="molecule type" value="Genomic_DNA"/>
</dbReference>
<evidence type="ECO:0000313" key="3">
    <source>
        <dbReference type="EMBL" id="GAH84793.1"/>
    </source>
</evidence>
<dbReference type="Pfam" id="PF04023">
    <property type="entry name" value="FeoA"/>
    <property type="match status" value="1"/>
</dbReference>
<dbReference type="SUPFAM" id="SSF46785">
    <property type="entry name" value="Winged helix' DNA-binding domain"/>
    <property type="match status" value="1"/>
</dbReference>
<dbReference type="GO" id="GO:0003700">
    <property type="term" value="F:DNA-binding transcription factor activity"/>
    <property type="evidence" value="ECO:0007669"/>
    <property type="project" value="InterPro"/>
</dbReference>
<dbReference type="InterPro" id="IPR007167">
    <property type="entry name" value="Fe-transptr_FeoA-like"/>
</dbReference>
<dbReference type="Gene3D" id="1.10.10.10">
    <property type="entry name" value="Winged helix-like DNA-binding domain superfamily/Winged helix DNA-binding domain"/>
    <property type="match status" value="1"/>
</dbReference>
<keyword evidence="1" id="KW-0408">Iron</keyword>
<dbReference type="GO" id="GO:0046983">
    <property type="term" value="F:protein dimerization activity"/>
    <property type="evidence" value="ECO:0007669"/>
    <property type="project" value="InterPro"/>
</dbReference>
<protein>
    <recommendedName>
        <fullName evidence="2">Ferrous iron transporter FeoA-like domain-containing protein</fullName>
    </recommendedName>
</protein>
<dbReference type="SUPFAM" id="SSF50037">
    <property type="entry name" value="C-terminal domain of transcriptional repressors"/>
    <property type="match status" value="1"/>
</dbReference>
<dbReference type="InterPro" id="IPR050536">
    <property type="entry name" value="DtxR_MntR_Metal-Reg"/>
</dbReference>
<evidence type="ECO:0000256" key="1">
    <source>
        <dbReference type="ARBA" id="ARBA00023004"/>
    </source>
</evidence>
<feature type="domain" description="Ferrous iron transporter FeoA-like" evidence="2">
    <location>
        <begin position="125"/>
        <end position="196"/>
    </location>
</feature>
<dbReference type="AlphaFoldDB" id="X1KS08"/>
<evidence type="ECO:0000259" key="2">
    <source>
        <dbReference type="SMART" id="SM00899"/>
    </source>
</evidence>
<dbReference type="InterPro" id="IPR008988">
    <property type="entry name" value="Transcriptional_repressor_C"/>
</dbReference>
<dbReference type="GO" id="GO:0046914">
    <property type="term" value="F:transition metal ion binding"/>
    <property type="evidence" value="ECO:0007669"/>
    <property type="project" value="InterPro"/>
</dbReference>
<dbReference type="InterPro" id="IPR022689">
    <property type="entry name" value="Iron_dep_repressor"/>
</dbReference>
<dbReference type="SMART" id="SM00529">
    <property type="entry name" value="HTH_DTXR"/>
    <property type="match status" value="1"/>
</dbReference>
<name>X1KS08_9ZZZZ</name>
<sequence>MSKELDSLKKVKEDILRILGERKRNVSVEIIIEEIKDSSSVMYQAIKELENEGLIKSQQGFLKLTGKDQEKADDILRKHLALEDYFKRTKTGREAHEMAHILEHYISQNVLNKIQSLYTLKKQSFPLTNLNSGEHGIISDFTFLDYGLFERIISMGIFPGEKIRMINKIPNGIIIKIENKKFVLDKDIAKEIKVLK</sequence>
<comment type="caution">
    <text evidence="3">The sequence shown here is derived from an EMBL/GenBank/DDBJ whole genome shotgun (WGS) entry which is preliminary data.</text>
</comment>
<dbReference type="InterPro" id="IPR036390">
    <property type="entry name" value="WH_DNA-bd_sf"/>
</dbReference>
<dbReference type="PANTHER" id="PTHR33238">
    <property type="entry name" value="IRON (METAL) DEPENDENT REPRESSOR, DTXR FAMILY"/>
    <property type="match status" value="1"/>
</dbReference>
<accession>X1KS08</accession>
<dbReference type="Pfam" id="PF02742">
    <property type="entry name" value="Fe_dep_repr_C"/>
    <property type="match status" value="1"/>
</dbReference>
<proteinExistence type="predicted"/>
<dbReference type="InterPro" id="IPR036388">
    <property type="entry name" value="WH-like_DNA-bd_sf"/>
</dbReference>